<feature type="compositionally biased region" description="Basic and acidic residues" evidence="2">
    <location>
        <begin position="317"/>
        <end position="328"/>
    </location>
</feature>
<dbReference type="InterPro" id="IPR001611">
    <property type="entry name" value="Leu-rich_rpt"/>
</dbReference>
<feature type="compositionally biased region" description="Acidic residues" evidence="2">
    <location>
        <begin position="209"/>
        <end position="220"/>
    </location>
</feature>
<dbReference type="InterPro" id="IPR032675">
    <property type="entry name" value="LRR_dom_sf"/>
</dbReference>
<dbReference type="PANTHER" id="PTHR24111">
    <property type="entry name" value="LEUCINE-RICH REPEAT-CONTAINING PROTEIN 34"/>
    <property type="match status" value="1"/>
</dbReference>
<feature type="compositionally biased region" description="Basic and acidic residues" evidence="2">
    <location>
        <begin position="165"/>
        <end position="208"/>
    </location>
</feature>
<dbReference type="PANTHER" id="PTHR24111:SF0">
    <property type="entry name" value="LEUCINE-RICH REPEAT-CONTAINING PROTEIN"/>
    <property type="match status" value="1"/>
</dbReference>
<protein>
    <submittedName>
        <fullName evidence="3">NLR family CARD domain-containing protein 3</fullName>
    </submittedName>
</protein>
<feature type="region of interest" description="Disordered" evidence="2">
    <location>
        <begin position="143"/>
        <end position="367"/>
    </location>
</feature>
<gene>
    <name evidence="3" type="ORF">P5673_025190</name>
</gene>
<reference evidence="3" key="1">
    <citation type="journal article" date="2023" name="G3 (Bethesda)">
        <title>Whole genome assembly and annotation of the endangered Caribbean coral Acropora cervicornis.</title>
        <authorList>
            <person name="Selwyn J.D."/>
            <person name="Vollmer S.V."/>
        </authorList>
    </citation>
    <scope>NUCLEOTIDE SEQUENCE</scope>
    <source>
        <strain evidence="3">K2</strain>
    </source>
</reference>
<organism evidence="3 4">
    <name type="scientific">Acropora cervicornis</name>
    <name type="common">Staghorn coral</name>
    <dbReference type="NCBI Taxonomy" id="6130"/>
    <lineage>
        <taxon>Eukaryota</taxon>
        <taxon>Metazoa</taxon>
        <taxon>Cnidaria</taxon>
        <taxon>Anthozoa</taxon>
        <taxon>Hexacorallia</taxon>
        <taxon>Scleractinia</taxon>
        <taxon>Astrocoeniina</taxon>
        <taxon>Acroporidae</taxon>
        <taxon>Acropora</taxon>
    </lineage>
</organism>
<evidence type="ECO:0000256" key="1">
    <source>
        <dbReference type="ARBA" id="ARBA00022737"/>
    </source>
</evidence>
<dbReference type="Gene3D" id="3.80.10.10">
    <property type="entry name" value="Ribonuclease Inhibitor"/>
    <property type="match status" value="1"/>
</dbReference>
<reference evidence="3" key="2">
    <citation type="journal article" date="2023" name="Science">
        <title>Genomic signatures of disease resistance in endangered staghorn corals.</title>
        <authorList>
            <person name="Vollmer S.V."/>
            <person name="Selwyn J.D."/>
            <person name="Despard B.A."/>
            <person name="Roesel C.L."/>
        </authorList>
    </citation>
    <scope>NUCLEOTIDE SEQUENCE</scope>
    <source>
        <strain evidence="3">K2</strain>
    </source>
</reference>
<dbReference type="EMBL" id="JARQWQ010000077">
    <property type="protein sequence ID" value="KAK2553436.1"/>
    <property type="molecule type" value="Genomic_DNA"/>
</dbReference>
<dbReference type="Proteomes" id="UP001249851">
    <property type="component" value="Unassembled WGS sequence"/>
</dbReference>
<comment type="caution">
    <text evidence="3">The sequence shown here is derived from an EMBL/GenBank/DDBJ whole genome shotgun (WGS) entry which is preliminary data.</text>
</comment>
<feature type="compositionally biased region" description="Basic and acidic residues" evidence="2">
    <location>
        <begin position="268"/>
        <end position="278"/>
    </location>
</feature>
<dbReference type="SMART" id="SM00368">
    <property type="entry name" value="LRR_RI"/>
    <property type="match status" value="4"/>
</dbReference>
<evidence type="ECO:0000256" key="2">
    <source>
        <dbReference type="SAM" id="MobiDB-lite"/>
    </source>
</evidence>
<evidence type="ECO:0000313" key="4">
    <source>
        <dbReference type="Proteomes" id="UP001249851"/>
    </source>
</evidence>
<evidence type="ECO:0000313" key="3">
    <source>
        <dbReference type="EMBL" id="KAK2553436.1"/>
    </source>
</evidence>
<dbReference type="InterPro" id="IPR052201">
    <property type="entry name" value="LRR-containing_regulator"/>
</dbReference>
<sequence length="367" mass="40013">MNLDLGDCGLTVEGGKQVARLIESNNTITILTVSGNTFGLEGWKAISNALKTNNTLETLSLDFSKIGDEEAVLIAEGLQECKNLRSIDLEGNRIGDEGGRRLFKAVKMNKSIVDLTLFPMNQISKEIVNDVKELLELRAKGIEPEESEIGEDNTDKLQGDQNTEEQLHDDQNKSEPMVDVKETMESEEQKRVISDDVPAEKSREKGESGTEEDQGTENDPPEQMSGNASCDAEGTKDGGEELEDENQREKEVAATAEEEAGNSPDEQQLEKGEVKSAETDGEENNAEQGSFKEGGPSTNGEVSQPEEAATAEDPQNENEKENETKGDEGTEDVVPPQNEEPNEKPSQDSFAEEPSEKIASEEGPTFC</sequence>
<proteinExistence type="predicted"/>
<name>A0AAD9Q2F6_ACRCE</name>
<keyword evidence="4" id="KW-1185">Reference proteome</keyword>
<accession>A0AAD9Q2F6</accession>
<dbReference type="SUPFAM" id="SSF52047">
    <property type="entry name" value="RNI-like"/>
    <property type="match status" value="1"/>
</dbReference>
<feature type="compositionally biased region" description="Basic and acidic residues" evidence="2">
    <location>
        <begin position="233"/>
        <end position="252"/>
    </location>
</feature>
<dbReference type="Pfam" id="PF13516">
    <property type="entry name" value="LRR_6"/>
    <property type="match status" value="3"/>
</dbReference>
<dbReference type="AlphaFoldDB" id="A0AAD9Q2F6"/>
<keyword evidence="1" id="KW-0677">Repeat</keyword>